<evidence type="ECO:0000313" key="4">
    <source>
        <dbReference type="Proteomes" id="UP000183952"/>
    </source>
</evidence>
<dbReference type="InterPro" id="IPR051910">
    <property type="entry name" value="ComF/GntX_DNA_util-trans"/>
</dbReference>
<dbReference type="PANTHER" id="PTHR47505">
    <property type="entry name" value="DNA UTILIZATION PROTEIN YHGH"/>
    <property type="match status" value="1"/>
</dbReference>
<dbReference type="InterPro" id="IPR000836">
    <property type="entry name" value="PRTase_dom"/>
</dbReference>
<dbReference type="PANTHER" id="PTHR47505:SF1">
    <property type="entry name" value="DNA UTILIZATION PROTEIN YHGH"/>
    <property type="match status" value="1"/>
</dbReference>
<evidence type="ECO:0000259" key="2">
    <source>
        <dbReference type="Pfam" id="PF00156"/>
    </source>
</evidence>
<keyword evidence="4" id="KW-1185">Reference proteome</keyword>
<dbReference type="STRING" id="1121331.SAMN02745248_00870"/>
<evidence type="ECO:0000256" key="1">
    <source>
        <dbReference type="ARBA" id="ARBA00008007"/>
    </source>
</evidence>
<dbReference type="Pfam" id="PF00156">
    <property type="entry name" value="Pribosyltran"/>
    <property type="match status" value="1"/>
</dbReference>
<dbReference type="AlphaFoldDB" id="A0A1M6LYK9"/>
<gene>
    <name evidence="3" type="ORF">SAMN02745248_00870</name>
</gene>
<dbReference type="Proteomes" id="UP000183952">
    <property type="component" value="Unassembled WGS sequence"/>
</dbReference>
<reference evidence="3 4" key="1">
    <citation type="submission" date="2016-11" db="EMBL/GenBank/DDBJ databases">
        <authorList>
            <person name="Jaros S."/>
            <person name="Januszkiewicz K."/>
            <person name="Wedrychowicz H."/>
        </authorList>
    </citation>
    <scope>NUCLEOTIDE SEQUENCE [LARGE SCALE GENOMIC DNA]</scope>
    <source>
        <strain evidence="3 4">DSM 3090</strain>
    </source>
</reference>
<feature type="domain" description="Phosphoribosyltransferase" evidence="2">
    <location>
        <begin position="179"/>
        <end position="223"/>
    </location>
</feature>
<accession>A0A1M6LYK9</accession>
<sequence length="226" mass="25974">MGVLSYVKDQLESLVFFREQKCIVCDKYMNSQGLVCSWCERKIRHLDDVITLKVKKEEFSHLKLKCLICEVYSKEVSYLIGNLKYRGDFIVAQYFGEIMYKKIEKEKIHVDMVTFVPSTNKRKKKRGYNQSKVLAKYTCSYLRKPLSSLMTKVKETKDQIGLDFVERNKNMVGSFKFCGREKEIKGKTILVVDDVITTGATLWNCANTLLDSGAKEVIAIAIAKSS</sequence>
<dbReference type="InterPro" id="IPR029057">
    <property type="entry name" value="PRTase-like"/>
</dbReference>
<proteinExistence type="inferred from homology"/>
<dbReference type="OrthoDB" id="9779910at2"/>
<dbReference type="CDD" id="cd06223">
    <property type="entry name" value="PRTases_typeI"/>
    <property type="match status" value="1"/>
</dbReference>
<protein>
    <submittedName>
        <fullName evidence="3">Competence protein ComFC</fullName>
    </submittedName>
</protein>
<dbReference type="Gene3D" id="3.40.50.2020">
    <property type="match status" value="1"/>
</dbReference>
<dbReference type="EMBL" id="FRAD01000006">
    <property type="protein sequence ID" value="SHJ76291.1"/>
    <property type="molecule type" value="Genomic_DNA"/>
</dbReference>
<dbReference type="RefSeq" id="WP_072902732.1">
    <property type="nucleotide sequence ID" value="NZ_FRAD01000006.1"/>
</dbReference>
<evidence type="ECO:0000313" key="3">
    <source>
        <dbReference type="EMBL" id="SHJ76291.1"/>
    </source>
</evidence>
<name>A0A1M6LYK9_9CLOT</name>
<organism evidence="3 4">
    <name type="scientific">Hathewaya proteolytica DSM 3090</name>
    <dbReference type="NCBI Taxonomy" id="1121331"/>
    <lineage>
        <taxon>Bacteria</taxon>
        <taxon>Bacillati</taxon>
        <taxon>Bacillota</taxon>
        <taxon>Clostridia</taxon>
        <taxon>Eubacteriales</taxon>
        <taxon>Clostridiaceae</taxon>
        <taxon>Hathewaya</taxon>
    </lineage>
</organism>
<comment type="similarity">
    <text evidence="1">Belongs to the ComF/GntX family.</text>
</comment>
<dbReference type="SUPFAM" id="SSF53271">
    <property type="entry name" value="PRTase-like"/>
    <property type="match status" value="1"/>
</dbReference>